<reference evidence="11" key="1">
    <citation type="journal article" date="2020" name="Stud. Mycol.">
        <title>101 Dothideomycetes genomes: a test case for predicting lifestyles and emergence of pathogens.</title>
        <authorList>
            <person name="Haridas S."/>
            <person name="Albert R."/>
            <person name="Binder M."/>
            <person name="Bloem J."/>
            <person name="Labutti K."/>
            <person name="Salamov A."/>
            <person name="Andreopoulos B."/>
            <person name="Baker S."/>
            <person name="Barry K."/>
            <person name="Bills G."/>
            <person name="Bluhm B."/>
            <person name="Cannon C."/>
            <person name="Castanera R."/>
            <person name="Culley D."/>
            <person name="Daum C."/>
            <person name="Ezra D."/>
            <person name="Gonzalez J."/>
            <person name="Henrissat B."/>
            <person name="Kuo A."/>
            <person name="Liang C."/>
            <person name="Lipzen A."/>
            <person name="Lutzoni F."/>
            <person name="Magnuson J."/>
            <person name="Mondo S."/>
            <person name="Nolan M."/>
            <person name="Ohm R."/>
            <person name="Pangilinan J."/>
            <person name="Park H.-J."/>
            <person name="Ramirez L."/>
            <person name="Alfaro M."/>
            <person name="Sun H."/>
            <person name="Tritt A."/>
            <person name="Yoshinaga Y."/>
            <person name="Zwiers L.-H."/>
            <person name="Turgeon B."/>
            <person name="Goodwin S."/>
            <person name="Spatafora J."/>
            <person name="Crous P."/>
            <person name="Grigoriev I."/>
        </authorList>
    </citation>
    <scope>NUCLEOTIDE SEQUENCE</scope>
    <source>
        <strain evidence="11">CBS 269.34</strain>
    </source>
</reference>
<gene>
    <name evidence="11" type="ORF">BU16DRAFT_492074</name>
</gene>
<dbReference type="GO" id="GO:0005669">
    <property type="term" value="C:transcription factor TFIID complex"/>
    <property type="evidence" value="ECO:0007669"/>
    <property type="project" value="InterPro"/>
</dbReference>
<evidence type="ECO:0000256" key="9">
    <source>
        <dbReference type="SAM" id="MobiDB-lite"/>
    </source>
</evidence>
<evidence type="ECO:0000256" key="8">
    <source>
        <dbReference type="ARBA" id="ARBA00031747"/>
    </source>
</evidence>
<feature type="region of interest" description="Disordered" evidence="9">
    <location>
        <begin position="1"/>
        <end position="149"/>
    </location>
</feature>
<comment type="function">
    <text evidence="7">Functions as a component of the DNA-binding general transcription factor complex TFIID. Binding of TFIID to a promoter (with or without TATA element) is the initial step in pre-initiation complex (PIC) formation. TFIID plays a key role in the regulation of gene expression by RNA polymerase II through different activities such as transcription activator interaction, core promoter recognition and selectivity, TFIIA and TFIIB interaction, chromatin modification (histone acetylation by TAF1), facilitation of DNA opening and initiation of transcription.</text>
</comment>
<name>A0A6A6QK33_9PEZI</name>
<feature type="compositionally biased region" description="Pro residues" evidence="9">
    <location>
        <begin position="410"/>
        <end position="420"/>
    </location>
</feature>
<sequence length="611" mass="65389">MHHPVQPPQQYPPLPPLQPPQRTYSPYQGLQSPPGGMSPPGGLAGATGPPNKRARLSPTPSPYSNSPYATSPYATSPTGQYLSPHLSPHGPPPTSVQPPMPHFHQPQPFYHQQPNDNASRAPPTGSMGPPKVPYSKTTDSSGLDKMDRSTNINDLSDIITAAGIDEREEEDYLSRNYRNQHSTSFVGSFNSQSSSTVSPNGSFQWPQGTHGAFQGTGPLSQPAVTEKTLEEKLEEAHRSAARALNDAQQYHLNDPFLVASVVRTKLHARGYEHGIDVNVEGLFDRLPQNATNVQQRVATGVNGESIAIRQADSVLNKNAPLVDVITLISLAAQERVRTVLDDAYGLARGRQVGSNGLVPPEWADVAIGANAEPATAVPTNLTKSAWEVPDSAVSPMTVPGLKPSSAGGLPSPPTESPPSPKATVQIPNNLASTLKKLASRDRRHEQERLDRRAKRQKLSVTPAGASPTVPGTPSADVMADMKPLSKKERDRLSKIDQSQDVLHRNANATASLALGGGKKKYSWMTGGAKAATPSRINTGVGASGSSGGGSGTGPVVDRLLVARDRKFGSFREDESKGRGIQLRDIIHVLDYDGKERKTLMRTLARLKSNEV</sequence>
<dbReference type="Proteomes" id="UP000799750">
    <property type="component" value="Unassembled WGS sequence"/>
</dbReference>
<evidence type="ECO:0000256" key="3">
    <source>
        <dbReference type="ARBA" id="ARBA00017306"/>
    </source>
</evidence>
<keyword evidence="6" id="KW-0539">Nucleus</keyword>
<proteinExistence type="inferred from homology"/>
<evidence type="ECO:0000256" key="1">
    <source>
        <dbReference type="ARBA" id="ARBA00004123"/>
    </source>
</evidence>
<dbReference type="Pfam" id="PF05236">
    <property type="entry name" value="TAF4"/>
    <property type="match status" value="1"/>
</dbReference>
<feature type="compositionally biased region" description="Pro residues" evidence="9">
    <location>
        <begin position="1"/>
        <end position="19"/>
    </location>
</feature>
<keyword evidence="4" id="KW-0805">Transcription regulation</keyword>
<evidence type="ECO:0000259" key="10">
    <source>
        <dbReference type="Pfam" id="PF05236"/>
    </source>
</evidence>
<evidence type="ECO:0000256" key="6">
    <source>
        <dbReference type="ARBA" id="ARBA00023242"/>
    </source>
</evidence>
<comment type="similarity">
    <text evidence="2">Belongs to the TAF4 family.</text>
</comment>
<evidence type="ECO:0000256" key="5">
    <source>
        <dbReference type="ARBA" id="ARBA00023163"/>
    </source>
</evidence>
<evidence type="ECO:0000313" key="11">
    <source>
        <dbReference type="EMBL" id="KAF2492424.1"/>
    </source>
</evidence>
<feature type="compositionally biased region" description="Pro residues" evidence="9">
    <location>
        <begin position="89"/>
        <end position="101"/>
    </location>
</feature>
<feature type="compositionally biased region" description="Basic and acidic residues" evidence="9">
    <location>
        <begin position="438"/>
        <end position="450"/>
    </location>
</feature>
<feature type="compositionally biased region" description="Low complexity" evidence="9">
    <location>
        <begin position="62"/>
        <end position="74"/>
    </location>
</feature>
<keyword evidence="12" id="KW-1185">Reference proteome</keyword>
<dbReference type="GO" id="GO:0006352">
    <property type="term" value="P:DNA-templated transcription initiation"/>
    <property type="evidence" value="ECO:0007669"/>
    <property type="project" value="InterPro"/>
</dbReference>
<feature type="region of interest" description="Disordered" evidence="9">
    <location>
        <begin position="392"/>
        <end position="478"/>
    </location>
</feature>
<evidence type="ECO:0000256" key="2">
    <source>
        <dbReference type="ARBA" id="ARBA00006178"/>
    </source>
</evidence>
<comment type="subcellular location">
    <subcellularLocation>
        <location evidence="1">Nucleus</location>
    </subcellularLocation>
</comment>
<dbReference type="EMBL" id="MU004194">
    <property type="protein sequence ID" value="KAF2492424.1"/>
    <property type="molecule type" value="Genomic_DNA"/>
</dbReference>
<dbReference type="AlphaFoldDB" id="A0A6A6QK33"/>
<evidence type="ECO:0000313" key="12">
    <source>
        <dbReference type="Proteomes" id="UP000799750"/>
    </source>
</evidence>
<evidence type="ECO:0000256" key="7">
    <source>
        <dbReference type="ARBA" id="ARBA00025346"/>
    </source>
</evidence>
<protein>
    <recommendedName>
        <fullName evidence="3">Transcription initiation factor TFIID subunit 4</fullName>
    </recommendedName>
    <alternativeName>
        <fullName evidence="8">TBP-associated factor 4</fullName>
    </alternativeName>
</protein>
<keyword evidence="5" id="KW-0804">Transcription</keyword>
<dbReference type="InterPro" id="IPR007900">
    <property type="entry name" value="TAF4_C"/>
</dbReference>
<evidence type="ECO:0000256" key="4">
    <source>
        <dbReference type="ARBA" id="ARBA00023015"/>
    </source>
</evidence>
<accession>A0A6A6QK33</accession>
<feature type="domain" description="Transcription initiation factor TFIID component TAF4 C-terminal" evidence="10">
    <location>
        <begin position="323"/>
        <end position="598"/>
    </location>
</feature>
<feature type="compositionally biased region" description="Low complexity" evidence="9">
    <location>
        <begin position="102"/>
        <end position="114"/>
    </location>
</feature>
<organism evidence="11 12">
    <name type="scientific">Lophium mytilinum</name>
    <dbReference type="NCBI Taxonomy" id="390894"/>
    <lineage>
        <taxon>Eukaryota</taxon>
        <taxon>Fungi</taxon>
        <taxon>Dikarya</taxon>
        <taxon>Ascomycota</taxon>
        <taxon>Pezizomycotina</taxon>
        <taxon>Dothideomycetes</taxon>
        <taxon>Pleosporomycetidae</taxon>
        <taxon>Mytilinidiales</taxon>
        <taxon>Mytilinidiaceae</taxon>
        <taxon>Lophium</taxon>
    </lineage>
</organism>
<dbReference type="OrthoDB" id="21060at2759"/>